<evidence type="ECO:0000313" key="1">
    <source>
        <dbReference type="EMBL" id="NEE23326.1"/>
    </source>
</evidence>
<gene>
    <name evidence="1" type="ORF">G3M58_94860</name>
</gene>
<comment type="caution">
    <text evidence="1">The sequence shown here is derived from an EMBL/GenBank/DDBJ whole genome shotgun (WGS) entry which is preliminary data.</text>
</comment>
<feature type="non-terminal residue" evidence="1">
    <location>
        <position position="1"/>
    </location>
</feature>
<reference evidence="1" key="1">
    <citation type="submission" date="2020-01" db="EMBL/GenBank/DDBJ databases">
        <title>Insect and environment-associated Actinomycetes.</title>
        <authorList>
            <person name="Currrie C."/>
            <person name="Chevrette M."/>
            <person name="Carlson C."/>
            <person name="Stubbendieck R."/>
            <person name="Wendt-Pienkowski E."/>
        </authorList>
    </citation>
    <scope>NUCLEOTIDE SEQUENCE</scope>
    <source>
        <strain evidence="1">SID7499</strain>
    </source>
</reference>
<feature type="non-terminal residue" evidence="1">
    <location>
        <position position="108"/>
    </location>
</feature>
<dbReference type="Gene3D" id="2.160.20.10">
    <property type="entry name" value="Single-stranded right-handed beta-helix, Pectin lyase-like"/>
    <property type="match status" value="1"/>
</dbReference>
<sequence>LIANNGLYRTGGAFWNEDQEFGAITLFPQNLPIPGVTIRDTDIVDSTYDGIQFKTGGGLMPDVKIQNVRIDTSNNGSGILAMGGARGSATLTDVTITNSRDGHVLIEP</sequence>
<protein>
    <submittedName>
        <fullName evidence="1">APHP domain-containing protein</fullName>
    </submittedName>
</protein>
<dbReference type="SUPFAM" id="SSF51126">
    <property type="entry name" value="Pectin lyase-like"/>
    <property type="match status" value="1"/>
</dbReference>
<accession>A0A6G3XZV1</accession>
<dbReference type="EMBL" id="JAAGMN010010257">
    <property type="protein sequence ID" value="NEE23326.1"/>
    <property type="molecule type" value="Genomic_DNA"/>
</dbReference>
<dbReference type="AlphaFoldDB" id="A0A6G3XZV1"/>
<name>A0A6G3XZV1_9ACTN</name>
<dbReference type="InterPro" id="IPR012334">
    <property type="entry name" value="Pectin_lyas_fold"/>
</dbReference>
<organism evidence="1">
    <name type="scientific">Streptomyces sp. SID7499</name>
    <dbReference type="NCBI Taxonomy" id="2706086"/>
    <lineage>
        <taxon>Bacteria</taxon>
        <taxon>Bacillati</taxon>
        <taxon>Actinomycetota</taxon>
        <taxon>Actinomycetes</taxon>
        <taxon>Kitasatosporales</taxon>
        <taxon>Streptomycetaceae</taxon>
        <taxon>Streptomyces</taxon>
    </lineage>
</organism>
<dbReference type="InterPro" id="IPR011050">
    <property type="entry name" value="Pectin_lyase_fold/virulence"/>
</dbReference>
<proteinExistence type="predicted"/>